<keyword evidence="3" id="KW-0274">FAD</keyword>
<evidence type="ECO:0000259" key="7">
    <source>
        <dbReference type="Pfam" id="PF01494"/>
    </source>
</evidence>
<evidence type="ECO:0000256" key="6">
    <source>
        <dbReference type="SAM" id="MobiDB-lite"/>
    </source>
</evidence>
<evidence type="ECO:0000256" key="5">
    <source>
        <dbReference type="ARBA" id="ARBA00023033"/>
    </source>
</evidence>
<accession>A0AAJ0G8H9</accession>
<dbReference type="InterPro" id="IPR050493">
    <property type="entry name" value="FAD-dep_Monooxygenase_BioMet"/>
</dbReference>
<gene>
    <name evidence="8" type="ORF">LTR09_006535</name>
</gene>
<dbReference type="Gene3D" id="3.30.9.30">
    <property type="match status" value="1"/>
</dbReference>
<dbReference type="PANTHER" id="PTHR13789:SF147">
    <property type="entry name" value="PUTATIVE (AFU_ORTHOLOGUE AFUA_2G01950)-RELATED"/>
    <property type="match status" value="1"/>
</dbReference>
<evidence type="ECO:0000313" key="9">
    <source>
        <dbReference type="Proteomes" id="UP001271007"/>
    </source>
</evidence>
<evidence type="ECO:0000256" key="4">
    <source>
        <dbReference type="ARBA" id="ARBA00023002"/>
    </source>
</evidence>
<keyword evidence="9" id="KW-1185">Reference proteome</keyword>
<evidence type="ECO:0000256" key="3">
    <source>
        <dbReference type="ARBA" id="ARBA00022827"/>
    </source>
</evidence>
<dbReference type="GO" id="GO:0004497">
    <property type="term" value="F:monooxygenase activity"/>
    <property type="evidence" value="ECO:0007669"/>
    <property type="project" value="UniProtKB-KW"/>
</dbReference>
<keyword evidence="4" id="KW-0560">Oxidoreductase</keyword>
<name>A0AAJ0G8H9_9PEZI</name>
<sequence length="190" mass="20598">MKELKVIVVGAGIGGLQTALALASDGHNITILETAKAFEEVGAGIRIPPNSLKLSNSWGVDFSNVSKIPSMGNRFLDWKGSVLLSVPYDDIQSRYGAPYYFLHRADRVRLLAETAHRNPKIELRMDCKVASYDFDTPSVTLAGGEILKAEIVVCADGIKSAVRDRVNGRTIPPQDTGDGLPHPRPRKTSA</sequence>
<dbReference type="SUPFAM" id="SSF51905">
    <property type="entry name" value="FAD/NAD(P)-binding domain"/>
    <property type="match status" value="1"/>
</dbReference>
<dbReference type="PANTHER" id="PTHR13789">
    <property type="entry name" value="MONOOXYGENASE"/>
    <property type="match status" value="1"/>
</dbReference>
<evidence type="ECO:0000313" key="8">
    <source>
        <dbReference type="EMBL" id="KAK3052325.1"/>
    </source>
</evidence>
<feature type="domain" description="FAD-binding" evidence="7">
    <location>
        <begin position="4"/>
        <end position="167"/>
    </location>
</feature>
<evidence type="ECO:0000256" key="1">
    <source>
        <dbReference type="ARBA" id="ARBA00007992"/>
    </source>
</evidence>
<proteinExistence type="inferred from homology"/>
<protein>
    <recommendedName>
        <fullName evidence="7">FAD-binding domain-containing protein</fullName>
    </recommendedName>
</protein>
<reference evidence="8" key="1">
    <citation type="submission" date="2023-04" db="EMBL/GenBank/DDBJ databases">
        <title>Black Yeasts Isolated from many extreme environments.</title>
        <authorList>
            <person name="Coleine C."/>
            <person name="Stajich J.E."/>
            <person name="Selbmann L."/>
        </authorList>
    </citation>
    <scope>NUCLEOTIDE SEQUENCE</scope>
    <source>
        <strain evidence="8">CCFEE 5312</strain>
    </source>
</reference>
<dbReference type="InterPro" id="IPR002938">
    <property type="entry name" value="FAD-bd"/>
</dbReference>
<dbReference type="GO" id="GO:0071949">
    <property type="term" value="F:FAD binding"/>
    <property type="evidence" value="ECO:0007669"/>
    <property type="project" value="InterPro"/>
</dbReference>
<comment type="similarity">
    <text evidence="1">Belongs to the paxM FAD-dependent monooxygenase family.</text>
</comment>
<feature type="region of interest" description="Disordered" evidence="6">
    <location>
        <begin position="166"/>
        <end position="190"/>
    </location>
</feature>
<evidence type="ECO:0000256" key="2">
    <source>
        <dbReference type="ARBA" id="ARBA00022630"/>
    </source>
</evidence>
<dbReference type="Proteomes" id="UP001271007">
    <property type="component" value="Unassembled WGS sequence"/>
</dbReference>
<dbReference type="PRINTS" id="PR00420">
    <property type="entry name" value="RNGMNOXGNASE"/>
</dbReference>
<comment type="caution">
    <text evidence="8">The sequence shown here is derived from an EMBL/GenBank/DDBJ whole genome shotgun (WGS) entry which is preliminary data.</text>
</comment>
<dbReference type="InterPro" id="IPR036188">
    <property type="entry name" value="FAD/NAD-bd_sf"/>
</dbReference>
<dbReference type="EMBL" id="JAWDJX010000021">
    <property type="protein sequence ID" value="KAK3052325.1"/>
    <property type="molecule type" value="Genomic_DNA"/>
</dbReference>
<organism evidence="8 9">
    <name type="scientific">Extremus antarcticus</name>
    <dbReference type="NCBI Taxonomy" id="702011"/>
    <lineage>
        <taxon>Eukaryota</taxon>
        <taxon>Fungi</taxon>
        <taxon>Dikarya</taxon>
        <taxon>Ascomycota</taxon>
        <taxon>Pezizomycotina</taxon>
        <taxon>Dothideomycetes</taxon>
        <taxon>Dothideomycetidae</taxon>
        <taxon>Mycosphaerellales</taxon>
        <taxon>Extremaceae</taxon>
        <taxon>Extremus</taxon>
    </lineage>
</organism>
<dbReference type="Pfam" id="PF01494">
    <property type="entry name" value="FAD_binding_3"/>
    <property type="match status" value="1"/>
</dbReference>
<keyword evidence="5" id="KW-0503">Monooxygenase</keyword>
<keyword evidence="2" id="KW-0285">Flavoprotein</keyword>
<dbReference type="Gene3D" id="3.50.50.60">
    <property type="entry name" value="FAD/NAD(P)-binding domain"/>
    <property type="match status" value="1"/>
</dbReference>
<dbReference type="AlphaFoldDB" id="A0AAJ0G8H9"/>